<gene>
    <name evidence="2" type="ORF">PAUR_a1395</name>
</gene>
<dbReference type="InterPro" id="IPR025411">
    <property type="entry name" value="DUF4136"/>
</dbReference>
<evidence type="ECO:0000259" key="1">
    <source>
        <dbReference type="Pfam" id="PF13590"/>
    </source>
</evidence>
<dbReference type="EMBL" id="AQGV01000012">
    <property type="protein sequence ID" value="MBE0367920.1"/>
    <property type="molecule type" value="Genomic_DNA"/>
</dbReference>
<sequence>MLRNIILAASVILISACSNTPDWDYDKSVKFTNYKTFSWSADADLKNNGGNAYQINDLMEKRVRNAIIEAMLKHNIKLVESENADVLVNYHASVDSKIEADSFNTSYSARWNYWGFGYQTQTHAREYDVGTLVIDVIDKASNQLVWRGAKEGRLRNKQTPEQRTTSVNKTVFAILENFPPVEVH</sequence>
<organism evidence="2 3">
    <name type="scientific">Pseudoalteromonas aurantia 208</name>
    <dbReference type="NCBI Taxonomy" id="1314867"/>
    <lineage>
        <taxon>Bacteria</taxon>
        <taxon>Pseudomonadati</taxon>
        <taxon>Pseudomonadota</taxon>
        <taxon>Gammaproteobacteria</taxon>
        <taxon>Alteromonadales</taxon>
        <taxon>Pseudoalteromonadaceae</taxon>
        <taxon>Pseudoalteromonas</taxon>
    </lineage>
</organism>
<dbReference type="RefSeq" id="WP_192507282.1">
    <property type="nucleotide sequence ID" value="NZ_AQGV01000012.1"/>
</dbReference>
<comment type="caution">
    <text evidence="2">The sequence shown here is derived from an EMBL/GenBank/DDBJ whole genome shotgun (WGS) entry which is preliminary data.</text>
</comment>
<proteinExistence type="predicted"/>
<feature type="domain" description="DUF4136" evidence="1">
    <location>
        <begin position="23"/>
        <end position="180"/>
    </location>
</feature>
<accession>A0ABR9EAB4</accession>
<reference evidence="2 3" key="1">
    <citation type="submission" date="2015-03" db="EMBL/GenBank/DDBJ databases">
        <title>Genome sequence of Pseudoalteromonas aurantia.</title>
        <authorList>
            <person name="Xie B.-B."/>
            <person name="Rong J.-C."/>
            <person name="Qin Q.-L."/>
            <person name="Zhang Y.-Z."/>
        </authorList>
    </citation>
    <scope>NUCLEOTIDE SEQUENCE [LARGE SCALE GENOMIC DNA]</scope>
    <source>
        <strain evidence="2 3">208</strain>
    </source>
</reference>
<dbReference type="Gene3D" id="3.30.160.670">
    <property type="match status" value="1"/>
</dbReference>
<dbReference type="PROSITE" id="PS51257">
    <property type="entry name" value="PROKAR_LIPOPROTEIN"/>
    <property type="match status" value="1"/>
</dbReference>
<evidence type="ECO:0000313" key="3">
    <source>
        <dbReference type="Proteomes" id="UP000615755"/>
    </source>
</evidence>
<evidence type="ECO:0000313" key="2">
    <source>
        <dbReference type="EMBL" id="MBE0367920.1"/>
    </source>
</evidence>
<dbReference type="Pfam" id="PF13590">
    <property type="entry name" value="DUF4136"/>
    <property type="match status" value="1"/>
</dbReference>
<dbReference type="Proteomes" id="UP000615755">
    <property type="component" value="Unassembled WGS sequence"/>
</dbReference>
<keyword evidence="3" id="KW-1185">Reference proteome</keyword>
<protein>
    <recommendedName>
        <fullName evidence="1">DUF4136 domain-containing protein</fullName>
    </recommendedName>
</protein>
<name>A0ABR9EAB4_9GAMM</name>